<dbReference type="RefSeq" id="WP_205184968.1">
    <property type="nucleotide sequence ID" value="NZ_JAFBFC010000002.1"/>
</dbReference>
<organism evidence="1 2">
    <name type="scientific">Priestia iocasae</name>
    <dbReference type="NCBI Taxonomy" id="2291674"/>
    <lineage>
        <taxon>Bacteria</taxon>
        <taxon>Bacillati</taxon>
        <taxon>Bacillota</taxon>
        <taxon>Bacilli</taxon>
        <taxon>Bacillales</taxon>
        <taxon>Bacillaceae</taxon>
        <taxon>Priestia</taxon>
    </lineage>
</organism>
<reference evidence="1 2" key="1">
    <citation type="submission" date="2021-01" db="EMBL/GenBank/DDBJ databases">
        <title>Genomic Encyclopedia of Type Strains, Phase IV (KMG-IV): sequencing the most valuable type-strain genomes for metagenomic binning, comparative biology and taxonomic classification.</title>
        <authorList>
            <person name="Goeker M."/>
        </authorList>
    </citation>
    <scope>NUCLEOTIDE SEQUENCE [LARGE SCALE GENOMIC DNA]</scope>
    <source>
        <strain evidence="1 2">DSM 104297</strain>
    </source>
</reference>
<evidence type="ECO:0000313" key="1">
    <source>
        <dbReference type="EMBL" id="MBM7702256.1"/>
    </source>
</evidence>
<accession>A0ABS2QU15</accession>
<gene>
    <name evidence="1" type="ORF">JOC83_001090</name>
</gene>
<evidence type="ECO:0000313" key="2">
    <source>
        <dbReference type="Proteomes" id="UP000809829"/>
    </source>
</evidence>
<dbReference type="Gene3D" id="3.30.565.40">
    <property type="entry name" value="Fervidobacterium nodosum Rt17-B1 like"/>
    <property type="match status" value="1"/>
</dbReference>
<keyword evidence="2" id="KW-1185">Reference proteome</keyword>
<dbReference type="EMBL" id="JAFBFC010000002">
    <property type="protein sequence ID" value="MBM7702256.1"/>
    <property type="molecule type" value="Genomic_DNA"/>
</dbReference>
<proteinExistence type="predicted"/>
<comment type="caution">
    <text evidence="1">The sequence shown here is derived from an EMBL/GenBank/DDBJ whole genome shotgun (WGS) entry which is preliminary data.</text>
</comment>
<dbReference type="Proteomes" id="UP000809829">
    <property type="component" value="Unassembled WGS sequence"/>
</dbReference>
<name>A0ABS2QU15_9BACI</name>
<protein>
    <submittedName>
        <fullName evidence="1">Uncharacterized protein</fullName>
    </submittedName>
</protein>
<sequence length="231" mass="27085">MKVYDLGGNVYVSQSNLSTYEKLPRDIAQIRGVEVKFVDGNLPGKSDFFRYPQFPTIMNKEVQQSINAVFSKIGDEVKKQQQMMVEKNEQDPSTYHWVSLNSQIPYNFNNKLSVVVYRGAGTRKDGNSEYTFSSSQFFNFNLLTGKQIYLKDVLTTEEQIERVNQYLKKEYGYAKGIDVHRDEFYFSNFLFWHDMEYMPPDEYFGIHVLIKDSDSKNNLPVRYIPKEVYAK</sequence>